<feature type="region of interest" description="Disordered" evidence="2">
    <location>
        <begin position="628"/>
        <end position="656"/>
    </location>
</feature>
<dbReference type="InterPro" id="IPR003114">
    <property type="entry name" value="Phox_assoc"/>
</dbReference>
<dbReference type="PANTHER" id="PTHR22775">
    <property type="entry name" value="SORTING NEXIN"/>
    <property type="match status" value="1"/>
</dbReference>
<dbReference type="Gene3D" id="3.30.1520.10">
    <property type="entry name" value="Phox-like domain"/>
    <property type="match status" value="1"/>
</dbReference>
<feature type="domain" description="RGS" evidence="4">
    <location>
        <begin position="424"/>
        <end position="566"/>
    </location>
</feature>
<dbReference type="InterPro" id="IPR036305">
    <property type="entry name" value="RGS_sf"/>
</dbReference>
<gene>
    <name evidence="7" type="ORF">DAKH74_051650</name>
</gene>
<dbReference type="Proteomes" id="UP001377567">
    <property type="component" value="Unassembled WGS sequence"/>
</dbReference>
<dbReference type="InterPro" id="IPR036871">
    <property type="entry name" value="PX_dom_sf"/>
</dbReference>
<feature type="compositionally biased region" description="Polar residues" evidence="2">
    <location>
        <begin position="929"/>
        <end position="961"/>
    </location>
</feature>
<keyword evidence="3" id="KW-0472">Membrane</keyword>
<comment type="caution">
    <text evidence="7">The sequence shown here is derived from an EMBL/GenBank/DDBJ whole genome shotgun (WGS) entry which is preliminary data.</text>
</comment>
<comment type="similarity">
    <text evidence="1">Belongs to the sorting nexin family.</text>
</comment>
<dbReference type="EMBL" id="BTGD01000025">
    <property type="protein sequence ID" value="GMM58548.1"/>
    <property type="molecule type" value="Genomic_DNA"/>
</dbReference>
<dbReference type="Pfam" id="PF02194">
    <property type="entry name" value="PXA"/>
    <property type="match status" value="1"/>
</dbReference>
<feature type="transmembrane region" description="Helical" evidence="3">
    <location>
        <begin position="6"/>
        <end position="22"/>
    </location>
</feature>
<evidence type="ECO:0000256" key="2">
    <source>
        <dbReference type="SAM" id="MobiDB-lite"/>
    </source>
</evidence>
<keyword evidence="3" id="KW-1133">Transmembrane helix</keyword>
<dbReference type="GO" id="GO:0035091">
    <property type="term" value="F:phosphatidylinositol binding"/>
    <property type="evidence" value="ECO:0007669"/>
    <property type="project" value="InterPro"/>
</dbReference>
<dbReference type="InterPro" id="IPR013937">
    <property type="entry name" value="Sorting_nexin_C"/>
</dbReference>
<feature type="region of interest" description="Disordered" evidence="2">
    <location>
        <begin position="975"/>
        <end position="1018"/>
    </location>
</feature>
<feature type="domain" description="PX" evidence="5">
    <location>
        <begin position="788"/>
        <end position="913"/>
    </location>
</feature>
<dbReference type="InterPro" id="IPR001683">
    <property type="entry name" value="PX_dom"/>
</dbReference>
<dbReference type="SUPFAM" id="SSF64268">
    <property type="entry name" value="PX domain"/>
    <property type="match status" value="1"/>
</dbReference>
<keyword evidence="8" id="KW-1185">Reference proteome</keyword>
<evidence type="ECO:0000313" key="7">
    <source>
        <dbReference type="EMBL" id="GMM58548.1"/>
    </source>
</evidence>
<dbReference type="SUPFAM" id="SSF48097">
    <property type="entry name" value="Regulator of G-protein signaling, RGS"/>
    <property type="match status" value="1"/>
</dbReference>
<evidence type="ECO:0000259" key="5">
    <source>
        <dbReference type="PROSITE" id="PS50195"/>
    </source>
</evidence>
<dbReference type="AlphaFoldDB" id="A0AAV5S493"/>
<protein>
    <submittedName>
        <fullName evidence="7">Mdm1 protein</fullName>
    </submittedName>
</protein>
<dbReference type="Pfam" id="PF08628">
    <property type="entry name" value="Nexin_C"/>
    <property type="match status" value="1"/>
</dbReference>
<proteinExistence type="inferred from homology"/>
<sequence length="1197" mass="137937">MNVPTLTTYATRICIFGVVLMYTSSYLRWIYAIIGIFIVAIWFQALPITQKPKPKHLKGKPGKPRKVPQEKLKSTIFPQSKRVSHEIDMIIDLIVRDFVSSWYQRVDVKSQSEFPDCVRLMLRDVVVKLQQKICCHDISSLVVLKLIPIVTKYINTFCAARSTMMNEYRSNISNLRHFELRTALEFNKIYRLHKGLSLKSGKLETDISMYMDKRASDLIQMLLNDNERTSRFVQILLREILSKNILTPMVTKFCDPDRWNLLIVSLSKKIIDERNQVQEVKTILARELQDDQLNSQLINDSTDHKVFDFYIKEDMSTKEFEKYLRGLSLVTSISDLRTGKFILTTELMKLNEESNLSKKQSTALKSKIKLSLGMIDSKLKSLSESVNDVAKDDKKTELKQYTDNDILNKADVLHGFEDIIQSITFEDIINDEYCFECFTNFLHLDMNRRGFVFIQYWKSVEEFKNPLEDADQGQMLLEVSQLDYGNIEFIFKRFMQGNDLQYMESLDKGLVANIVLFNKCEDKPMNVEIFLLAKKSMLLLQTAAEEILEHQYLVQFKKSAFFLKMVSSPNFMKTELSSKYFTGLQIGNNRSRPTIPTRKVSLNGVEVLANPGLNDAIEDILNNTAKSPSSKKYLKEGSLENAEDENTKSNPNSSSFMANWNSSEDDIFSGNPSPVKKDVLKAININNGTTSNEVKLLETSKSDIHNNPPEYSNIKELISALTVQIFQLQKELDLLNHLILKAKLTNNQSQLNILNQSHSALLKDIRKKQTLRQQYMVEENEISLYGKTTVSIRSYILDYEMSNLKEVAYYIINISHTNGDITTSWDMPRRFTEFANLNSYLIKNYKPVMRSIIKQEIFPAKISMSLKYHTSQCLLYERRQEKFQTYLQELLKIPQICEDDTFRRFLSNANAFSKSQKDSRARSAPRRIINSNRLTVTKSAGTAEHASQSDMSNENNASDRISNFSSISTTSISPALTPEQQSDQYQKQTPIVKKENTTPENNLHKFTPSPHKEQQDMTNFNEASNKRSFIRPICDLFISIFSSYPTGYGDSAPENDYWLRGGAIILLLQQLLGSTIEKYIRDTFSKLYSEPKLYDMFLRARTSLWGPGGYFETRQRDKLNPPPERTESEKKRTYHDSQLLFRALMVETSAKVVGLHHSKEASAKIHDILQNPYISASIFLDILDLLLDDILLDKENI</sequence>
<dbReference type="PROSITE" id="PS50132">
    <property type="entry name" value="RGS"/>
    <property type="match status" value="1"/>
</dbReference>
<evidence type="ECO:0000313" key="8">
    <source>
        <dbReference type="Proteomes" id="UP001377567"/>
    </source>
</evidence>
<name>A0AAV5S493_MAUHU</name>
<accession>A0AAV5S493</accession>
<dbReference type="PROSITE" id="PS51207">
    <property type="entry name" value="PXA"/>
    <property type="match status" value="1"/>
</dbReference>
<keyword evidence="3" id="KW-0812">Transmembrane</keyword>
<evidence type="ECO:0000259" key="6">
    <source>
        <dbReference type="PROSITE" id="PS51207"/>
    </source>
</evidence>
<organism evidence="7 8">
    <name type="scientific">Maudiozyma humilis</name>
    <name type="common">Sour dough yeast</name>
    <name type="synonym">Kazachstania humilis</name>
    <dbReference type="NCBI Taxonomy" id="51915"/>
    <lineage>
        <taxon>Eukaryota</taxon>
        <taxon>Fungi</taxon>
        <taxon>Dikarya</taxon>
        <taxon>Ascomycota</taxon>
        <taxon>Saccharomycotina</taxon>
        <taxon>Saccharomycetes</taxon>
        <taxon>Saccharomycetales</taxon>
        <taxon>Saccharomycetaceae</taxon>
        <taxon>Maudiozyma</taxon>
    </lineage>
</organism>
<feature type="domain" description="PXA" evidence="6">
    <location>
        <begin position="80"/>
        <end position="270"/>
    </location>
</feature>
<feature type="region of interest" description="Disordered" evidence="2">
    <location>
        <begin position="1113"/>
        <end position="1132"/>
    </location>
</feature>
<feature type="transmembrane region" description="Helical" evidence="3">
    <location>
        <begin position="29"/>
        <end position="48"/>
    </location>
</feature>
<feature type="region of interest" description="Disordered" evidence="2">
    <location>
        <begin position="913"/>
        <end position="961"/>
    </location>
</feature>
<dbReference type="SMART" id="SM00312">
    <property type="entry name" value="PX"/>
    <property type="match status" value="1"/>
</dbReference>
<dbReference type="PROSITE" id="PS50195">
    <property type="entry name" value="PX"/>
    <property type="match status" value="1"/>
</dbReference>
<dbReference type="InterPro" id="IPR016137">
    <property type="entry name" value="RGS"/>
</dbReference>
<dbReference type="PANTHER" id="PTHR22775:SF3">
    <property type="entry name" value="SORTING NEXIN-13"/>
    <property type="match status" value="1"/>
</dbReference>
<dbReference type="SMART" id="SM00313">
    <property type="entry name" value="PXA"/>
    <property type="match status" value="1"/>
</dbReference>
<feature type="compositionally biased region" description="Polar residues" evidence="2">
    <location>
        <begin position="978"/>
        <end position="989"/>
    </location>
</feature>
<evidence type="ECO:0000256" key="3">
    <source>
        <dbReference type="SAM" id="Phobius"/>
    </source>
</evidence>
<dbReference type="Pfam" id="PF00787">
    <property type="entry name" value="PX"/>
    <property type="match status" value="1"/>
</dbReference>
<evidence type="ECO:0000256" key="1">
    <source>
        <dbReference type="ARBA" id="ARBA00010883"/>
    </source>
</evidence>
<evidence type="ECO:0000259" key="4">
    <source>
        <dbReference type="PROSITE" id="PS50132"/>
    </source>
</evidence>
<reference evidence="7 8" key="1">
    <citation type="journal article" date="2023" name="Elife">
        <title>Identification of key yeast species and microbe-microbe interactions impacting larval growth of Drosophila in the wild.</title>
        <authorList>
            <person name="Mure A."/>
            <person name="Sugiura Y."/>
            <person name="Maeda R."/>
            <person name="Honda K."/>
            <person name="Sakurai N."/>
            <person name="Takahashi Y."/>
            <person name="Watada M."/>
            <person name="Katoh T."/>
            <person name="Gotoh A."/>
            <person name="Gotoh Y."/>
            <person name="Taniguchi I."/>
            <person name="Nakamura K."/>
            <person name="Hayashi T."/>
            <person name="Katayama T."/>
            <person name="Uemura T."/>
            <person name="Hattori Y."/>
        </authorList>
    </citation>
    <scope>NUCLEOTIDE SEQUENCE [LARGE SCALE GENOMIC DNA]</scope>
    <source>
        <strain evidence="7 8">KH-74</strain>
    </source>
</reference>